<dbReference type="InterPro" id="IPR036770">
    <property type="entry name" value="Ankyrin_rpt-contain_sf"/>
</dbReference>
<accession>A0A178Z5P6</accession>
<sequence length="173" mass="20261">MFRAVFDNAESFKTFKSVMNSSRHLLEILVTRLDEMYAFEIPSKIAFLISRGADPCFRDEHSETYLHRVLKRARRDHHRLMDENLVTSTHHGELKDILVLFVTAGANVCAVNDRGESVSDVAIKSGFRLEWEETLEECGYNVFDVFNHDYEQDDIHCRERQRPLLTFTEYLEV</sequence>
<comment type="caution">
    <text evidence="1">The sequence shown here is derived from an EMBL/GenBank/DDBJ whole genome shotgun (WGS) entry which is preliminary data.</text>
</comment>
<dbReference type="GeneID" id="30014945"/>
<dbReference type="RefSeq" id="XP_018688444.1">
    <property type="nucleotide sequence ID" value="XM_018842283.1"/>
</dbReference>
<dbReference type="STRING" id="1367422.A0A178Z5P6"/>
<dbReference type="Proteomes" id="UP000078343">
    <property type="component" value="Unassembled WGS sequence"/>
</dbReference>
<proteinExistence type="predicted"/>
<protein>
    <submittedName>
        <fullName evidence="1">Uncharacterized protein</fullName>
    </submittedName>
</protein>
<dbReference type="AlphaFoldDB" id="A0A178Z5P6"/>
<dbReference type="SUPFAM" id="SSF48403">
    <property type="entry name" value="Ankyrin repeat"/>
    <property type="match status" value="1"/>
</dbReference>
<gene>
    <name evidence="1" type="ORF">AYL99_10777</name>
</gene>
<dbReference type="OrthoDB" id="539213at2759"/>
<dbReference type="Gene3D" id="1.25.40.20">
    <property type="entry name" value="Ankyrin repeat-containing domain"/>
    <property type="match status" value="1"/>
</dbReference>
<name>A0A178Z5P6_9EURO</name>
<organism evidence="1 2">
    <name type="scientific">Fonsecaea erecta</name>
    <dbReference type="NCBI Taxonomy" id="1367422"/>
    <lineage>
        <taxon>Eukaryota</taxon>
        <taxon>Fungi</taxon>
        <taxon>Dikarya</taxon>
        <taxon>Ascomycota</taxon>
        <taxon>Pezizomycotina</taxon>
        <taxon>Eurotiomycetes</taxon>
        <taxon>Chaetothyriomycetidae</taxon>
        <taxon>Chaetothyriales</taxon>
        <taxon>Herpotrichiellaceae</taxon>
        <taxon>Fonsecaea</taxon>
    </lineage>
</organism>
<reference evidence="1 2" key="1">
    <citation type="submission" date="2016-04" db="EMBL/GenBank/DDBJ databases">
        <title>Draft genome of Fonsecaea erecta CBS 125763.</title>
        <authorList>
            <person name="Weiss V.A."/>
            <person name="Vicente V.A."/>
            <person name="Raittz R.T."/>
            <person name="Moreno L.F."/>
            <person name="De Souza E.M."/>
            <person name="Pedrosa F.O."/>
            <person name="Steffens M.B."/>
            <person name="Faoro H."/>
            <person name="Tadra-Sfeir M.Z."/>
            <person name="Najafzadeh M.J."/>
            <person name="Felipe M.S."/>
            <person name="Teixeira M."/>
            <person name="Sun J."/>
            <person name="Xi L."/>
            <person name="Gomes R."/>
            <person name="De Azevedo C.M."/>
            <person name="Salgado C.G."/>
            <person name="Da Silva M.B."/>
            <person name="Nascimento M.F."/>
            <person name="Queiroz-Telles F."/>
            <person name="Attili D.S."/>
            <person name="Gorbushina A."/>
        </authorList>
    </citation>
    <scope>NUCLEOTIDE SEQUENCE [LARGE SCALE GENOMIC DNA]</scope>
    <source>
        <strain evidence="1 2">CBS 125763</strain>
    </source>
</reference>
<dbReference type="EMBL" id="LVYI01000012">
    <property type="protein sequence ID" value="OAP55077.1"/>
    <property type="molecule type" value="Genomic_DNA"/>
</dbReference>
<evidence type="ECO:0000313" key="1">
    <source>
        <dbReference type="EMBL" id="OAP55077.1"/>
    </source>
</evidence>
<keyword evidence="2" id="KW-1185">Reference proteome</keyword>
<evidence type="ECO:0000313" key="2">
    <source>
        <dbReference type="Proteomes" id="UP000078343"/>
    </source>
</evidence>